<evidence type="ECO:0000313" key="8">
    <source>
        <dbReference type="Proteomes" id="UP000698800"/>
    </source>
</evidence>
<dbReference type="EMBL" id="JAGHQL010000004">
    <property type="protein sequence ID" value="KAH0545562.1"/>
    <property type="molecule type" value="Genomic_DNA"/>
</dbReference>
<dbReference type="OrthoDB" id="409956at2759"/>
<proteinExistence type="inferred from homology"/>
<feature type="domain" description="FAD dependent oxidoreductase" evidence="6">
    <location>
        <begin position="10"/>
        <end position="133"/>
    </location>
</feature>
<evidence type="ECO:0000256" key="3">
    <source>
        <dbReference type="ARBA" id="ARBA00022630"/>
    </source>
</evidence>
<dbReference type="PANTHER" id="PTHR11530:SF16">
    <property type="entry name" value="D-AMINO ACID OXIDASE (AFU_ORTHOLOGUE AFUA_5G11290)"/>
    <property type="match status" value="1"/>
</dbReference>
<evidence type="ECO:0000313" key="7">
    <source>
        <dbReference type="EMBL" id="KAH0545562.1"/>
    </source>
</evidence>
<dbReference type="AlphaFoldDB" id="A0A9P8L6X0"/>
<comment type="caution">
    <text evidence="7">The sequence shown here is derived from an EMBL/GenBank/DDBJ whole genome shotgun (WGS) entry which is preliminary data.</text>
</comment>
<dbReference type="GO" id="GO:0071949">
    <property type="term" value="F:FAD binding"/>
    <property type="evidence" value="ECO:0007669"/>
    <property type="project" value="InterPro"/>
</dbReference>
<keyword evidence="3" id="KW-0285">Flavoprotein</keyword>
<name>A0A9P8L6X0_9PEZI</name>
<accession>A0A9P8L6X0</accession>
<dbReference type="Gene3D" id="3.30.9.10">
    <property type="entry name" value="D-Amino Acid Oxidase, subunit A, domain 2"/>
    <property type="match status" value="1"/>
</dbReference>
<gene>
    <name evidence="7" type="ORF">FGG08_000393</name>
</gene>
<dbReference type="InterPro" id="IPR006076">
    <property type="entry name" value="FAD-dep_OxRdtase"/>
</dbReference>
<comment type="similarity">
    <text evidence="2">Belongs to the DAMOX/DASOX family.</text>
</comment>
<comment type="cofactor">
    <cofactor evidence="1">
        <name>FAD</name>
        <dbReference type="ChEBI" id="CHEBI:57692"/>
    </cofactor>
</comment>
<dbReference type="GO" id="GO:0003884">
    <property type="term" value="F:D-amino-acid oxidase activity"/>
    <property type="evidence" value="ECO:0007669"/>
    <property type="project" value="InterPro"/>
</dbReference>
<dbReference type="GO" id="GO:0019478">
    <property type="term" value="P:D-amino acid catabolic process"/>
    <property type="evidence" value="ECO:0007669"/>
    <property type="project" value="TreeGrafter"/>
</dbReference>
<reference evidence="7" key="1">
    <citation type="submission" date="2021-03" db="EMBL/GenBank/DDBJ databases">
        <title>Comparative genomics and phylogenomic investigation of the class Geoglossomycetes provide insights into ecological specialization and systematics.</title>
        <authorList>
            <person name="Melie T."/>
            <person name="Pirro S."/>
            <person name="Miller A.N."/>
            <person name="Quandt A."/>
        </authorList>
    </citation>
    <scope>NUCLEOTIDE SEQUENCE</scope>
    <source>
        <strain evidence="7">GBOQ0MN5Z8</strain>
    </source>
</reference>
<dbReference type="SUPFAM" id="SSF51971">
    <property type="entry name" value="Nucleotide-binding domain"/>
    <property type="match status" value="1"/>
</dbReference>
<evidence type="ECO:0000256" key="2">
    <source>
        <dbReference type="ARBA" id="ARBA00006730"/>
    </source>
</evidence>
<organism evidence="7 8">
    <name type="scientific">Glutinoglossum americanum</name>
    <dbReference type="NCBI Taxonomy" id="1670608"/>
    <lineage>
        <taxon>Eukaryota</taxon>
        <taxon>Fungi</taxon>
        <taxon>Dikarya</taxon>
        <taxon>Ascomycota</taxon>
        <taxon>Pezizomycotina</taxon>
        <taxon>Geoglossomycetes</taxon>
        <taxon>Geoglossales</taxon>
        <taxon>Geoglossaceae</taxon>
        <taxon>Glutinoglossum</taxon>
    </lineage>
</organism>
<dbReference type="GO" id="GO:0005737">
    <property type="term" value="C:cytoplasm"/>
    <property type="evidence" value="ECO:0007669"/>
    <property type="project" value="TreeGrafter"/>
</dbReference>
<dbReference type="InterPro" id="IPR023209">
    <property type="entry name" value="DAO"/>
</dbReference>
<dbReference type="Proteomes" id="UP000698800">
    <property type="component" value="Unassembled WGS sequence"/>
</dbReference>
<keyword evidence="5" id="KW-0560">Oxidoreductase</keyword>
<dbReference type="Pfam" id="PF01266">
    <property type="entry name" value="DAO"/>
    <property type="match status" value="1"/>
</dbReference>
<keyword evidence="8" id="KW-1185">Reference proteome</keyword>
<evidence type="ECO:0000256" key="5">
    <source>
        <dbReference type="ARBA" id="ARBA00023002"/>
    </source>
</evidence>
<dbReference type="PANTHER" id="PTHR11530">
    <property type="entry name" value="D-AMINO ACID OXIDASE"/>
    <property type="match status" value="1"/>
</dbReference>
<protein>
    <recommendedName>
        <fullName evidence="6">FAD dependent oxidoreductase domain-containing protein</fullName>
    </recommendedName>
</protein>
<evidence type="ECO:0000259" key="6">
    <source>
        <dbReference type="Pfam" id="PF01266"/>
    </source>
</evidence>
<keyword evidence="4" id="KW-0274">FAD</keyword>
<evidence type="ECO:0000256" key="4">
    <source>
        <dbReference type="ARBA" id="ARBA00022827"/>
    </source>
</evidence>
<evidence type="ECO:0000256" key="1">
    <source>
        <dbReference type="ARBA" id="ARBA00001974"/>
    </source>
</evidence>
<sequence>MAHAPSKFKVLPKEQLAPGIDSGTAFQSVCINTAMYLPWLAGQCLKNGSVIKRAILNHISEAADLHHSGKKADVIVNCTGLLASQLGGVMDKNVVPARGQIVVVRNDPGIMATISGTDDGDDEATYVMHRAAGKSAPLTVLEALYIFRVLTLAFDRQVEEPSLAVPTKKAAGNPSRTQISLRG</sequence>